<organism evidence="2 3">
    <name type="scientific">Prunus armeniaca</name>
    <name type="common">Apricot</name>
    <name type="synonym">Armeniaca vulgaris</name>
    <dbReference type="NCBI Taxonomy" id="36596"/>
    <lineage>
        <taxon>Eukaryota</taxon>
        <taxon>Viridiplantae</taxon>
        <taxon>Streptophyta</taxon>
        <taxon>Embryophyta</taxon>
        <taxon>Tracheophyta</taxon>
        <taxon>Spermatophyta</taxon>
        <taxon>Magnoliopsida</taxon>
        <taxon>eudicotyledons</taxon>
        <taxon>Gunneridae</taxon>
        <taxon>Pentapetalae</taxon>
        <taxon>rosids</taxon>
        <taxon>fabids</taxon>
        <taxon>Rosales</taxon>
        <taxon>Rosaceae</taxon>
        <taxon>Amygdaloideae</taxon>
        <taxon>Amygdaleae</taxon>
        <taxon>Prunus</taxon>
    </lineage>
</organism>
<feature type="chain" id="PRO_5026767013" description="Secreted protein" evidence="1">
    <location>
        <begin position="23"/>
        <end position="101"/>
    </location>
</feature>
<protein>
    <recommendedName>
        <fullName evidence="4">Secreted protein</fullName>
    </recommendedName>
</protein>
<accession>A0A6J5VUM6</accession>
<feature type="signal peptide" evidence="1">
    <location>
        <begin position="1"/>
        <end position="22"/>
    </location>
</feature>
<evidence type="ECO:0008006" key="4">
    <source>
        <dbReference type="Google" id="ProtNLM"/>
    </source>
</evidence>
<keyword evidence="1" id="KW-0732">Signal</keyword>
<evidence type="ECO:0000313" key="2">
    <source>
        <dbReference type="EMBL" id="CAB4289558.1"/>
    </source>
</evidence>
<dbReference type="AlphaFoldDB" id="A0A6J5VUM6"/>
<gene>
    <name evidence="2" type="ORF">CURHAP_LOCUS48588</name>
</gene>
<evidence type="ECO:0000256" key="1">
    <source>
        <dbReference type="SAM" id="SignalP"/>
    </source>
</evidence>
<dbReference type="Proteomes" id="UP000507222">
    <property type="component" value="Unassembled WGS sequence"/>
</dbReference>
<dbReference type="EMBL" id="CAEKDK010000008">
    <property type="protein sequence ID" value="CAB4289558.1"/>
    <property type="molecule type" value="Genomic_DNA"/>
</dbReference>
<sequence length="101" mass="11418">MSNAAVLLLLLLCPNGDQMARALLLVGFLCKVKGCLGFLILTQLSQKMMTWAPLFSMPCISHRKSFPCKARRIQSLKMRFSGTYESNKILRVYLILHQGEN</sequence>
<proteinExistence type="predicted"/>
<name>A0A6J5VUM6_PRUAR</name>
<reference evidence="2 3" key="1">
    <citation type="submission" date="2020-05" db="EMBL/GenBank/DDBJ databases">
        <authorList>
            <person name="Campoy J."/>
            <person name="Schneeberger K."/>
            <person name="Spophaly S."/>
        </authorList>
    </citation>
    <scope>NUCLEOTIDE SEQUENCE [LARGE SCALE GENOMIC DNA]</scope>
    <source>
        <strain evidence="2">PruArmRojPasFocal</strain>
    </source>
</reference>
<evidence type="ECO:0000313" key="3">
    <source>
        <dbReference type="Proteomes" id="UP000507222"/>
    </source>
</evidence>